<keyword evidence="4" id="KW-0349">Heme</keyword>
<dbReference type="InterPro" id="IPR001128">
    <property type="entry name" value="Cyt_P450"/>
</dbReference>
<evidence type="ECO:0000256" key="3">
    <source>
        <dbReference type="ARBA" id="ARBA00023004"/>
    </source>
</evidence>
<comment type="cofactor">
    <cofactor evidence="1">
        <name>heme</name>
        <dbReference type="ChEBI" id="CHEBI:30413"/>
    </cofactor>
</comment>
<keyword evidence="3 4" id="KW-0408">Iron</keyword>
<dbReference type="Proteomes" id="UP000774617">
    <property type="component" value="Unassembled WGS sequence"/>
</dbReference>
<dbReference type="InterPro" id="IPR036396">
    <property type="entry name" value="Cyt_P450_sf"/>
</dbReference>
<protein>
    <submittedName>
        <fullName evidence="5">Benzoate 4-monooxygenase cytochrome P450</fullName>
    </submittedName>
</protein>
<proteinExistence type="inferred from homology"/>
<feature type="non-terminal residue" evidence="5">
    <location>
        <position position="1"/>
    </location>
</feature>
<dbReference type="InterPro" id="IPR050121">
    <property type="entry name" value="Cytochrome_P450_monoxygenase"/>
</dbReference>
<dbReference type="EMBL" id="JAGTJR010000078">
    <property type="protein sequence ID" value="KAH7015951.1"/>
    <property type="molecule type" value="Genomic_DNA"/>
</dbReference>
<dbReference type="CDD" id="cd11061">
    <property type="entry name" value="CYP67-like"/>
    <property type="match status" value="1"/>
</dbReference>
<evidence type="ECO:0000313" key="6">
    <source>
        <dbReference type="Proteomes" id="UP000774617"/>
    </source>
</evidence>
<dbReference type="SUPFAM" id="SSF48264">
    <property type="entry name" value="Cytochrome P450"/>
    <property type="match status" value="1"/>
</dbReference>
<keyword evidence="6" id="KW-1185">Reference proteome</keyword>
<dbReference type="PROSITE" id="PS00086">
    <property type="entry name" value="CYTOCHROME_P450"/>
    <property type="match status" value="1"/>
</dbReference>
<gene>
    <name evidence="5" type="ORF">B0J12DRAFT_775668</name>
</gene>
<keyword evidence="4" id="KW-0560">Oxidoreductase</keyword>
<evidence type="ECO:0000256" key="2">
    <source>
        <dbReference type="ARBA" id="ARBA00022723"/>
    </source>
</evidence>
<dbReference type="PRINTS" id="PR00463">
    <property type="entry name" value="EP450I"/>
</dbReference>
<evidence type="ECO:0000256" key="1">
    <source>
        <dbReference type="ARBA" id="ARBA00001971"/>
    </source>
</evidence>
<dbReference type="PANTHER" id="PTHR24305">
    <property type="entry name" value="CYTOCHROME P450"/>
    <property type="match status" value="1"/>
</dbReference>
<keyword evidence="2 4" id="KW-0479">Metal-binding</keyword>
<dbReference type="InterPro" id="IPR002401">
    <property type="entry name" value="Cyt_P450_E_grp-I"/>
</dbReference>
<accession>A0ABQ8FR60</accession>
<comment type="caution">
    <text evidence="5">The sequence shown here is derived from an EMBL/GenBank/DDBJ whole genome shotgun (WGS) entry which is preliminary data.</text>
</comment>
<evidence type="ECO:0000256" key="4">
    <source>
        <dbReference type="RuleBase" id="RU000461"/>
    </source>
</evidence>
<dbReference type="Pfam" id="PF00067">
    <property type="entry name" value="p450"/>
    <property type="match status" value="1"/>
</dbReference>
<name>A0ABQ8FR60_9PEZI</name>
<dbReference type="InterPro" id="IPR017972">
    <property type="entry name" value="Cyt_P450_CS"/>
</dbReference>
<dbReference type="PANTHER" id="PTHR24305:SF226">
    <property type="entry name" value="CYTOCHROME P450 MONOOXYGENASE"/>
    <property type="match status" value="1"/>
</dbReference>
<organism evidence="5 6">
    <name type="scientific">Macrophomina phaseolina</name>
    <dbReference type="NCBI Taxonomy" id="35725"/>
    <lineage>
        <taxon>Eukaryota</taxon>
        <taxon>Fungi</taxon>
        <taxon>Dikarya</taxon>
        <taxon>Ascomycota</taxon>
        <taxon>Pezizomycotina</taxon>
        <taxon>Dothideomycetes</taxon>
        <taxon>Dothideomycetes incertae sedis</taxon>
        <taxon>Botryosphaeriales</taxon>
        <taxon>Botryosphaeriaceae</taxon>
        <taxon>Macrophomina</taxon>
    </lineage>
</organism>
<dbReference type="Gene3D" id="1.10.630.10">
    <property type="entry name" value="Cytochrome P450"/>
    <property type="match status" value="1"/>
</dbReference>
<dbReference type="PRINTS" id="PR00385">
    <property type="entry name" value="P450"/>
</dbReference>
<sequence length="496" mass="55075">TIVYRLWLHPLAAYPGPFLAKTTSWYAAYQSYTGNIHEDILRCHELYGEIVRYRPNGLLFNNVEGLEGTIERIHIYKDPTKTKKSRGYFFFRANAPASILSSIDKDEHAPRRRLLSRAFSVAALQKYEKLIAEMAKAFCDSLLGKTSCDGRESQCGPPRNIGELSSYFTYDLMSNLIFYSPQHLLTNPHGRGIIENIDSGVFLAGVSLEQPSIVRFPLLRKLLFPKHSKLSNEFGRKGKELAVNRVARGKENHVDDIFGSLLDQKHEKDVGLSIDELGAEAVVIMGAGTDTSSVAISSFFFYLSRHPAVYAKLASEIRTTFTTAEITPGPKLMNCAYLRACIDECLRMSPPIAAPLWREMSRQGDTVAGAVLPQGTDVATCIYSIQRNPAYFSDPNEFKPERWLPENQSDSQADLSKKAFVPFSLGSRGCIGKNLAYMELSTALAQIVYRMDWKAAGGSLGKIGEKNAGEGGPAEFKLWGHFTSAKTGPFVQVVSR</sequence>
<evidence type="ECO:0000313" key="5">
    <source>
        <dbReference type="EMBL" id="KAH7015951.1"/>
    </source>
</evidence>
<keyword evidence="4" id="KW-0503">Monooxygenase</keyword>
<feature type="non-terminal residue" evidence="5">
    <location>
        <position position="496"/>
    </location>
</feature>
<comment type="similarity">
    <text evidence="4">Belongs to the cytochrome P450 family.</text>
</comment>
<reference evidence="5 6" key="1">
    <citation type="journal article" date="2021" name="Nat. Commun.">
        <title>Genetic determinants of endophytism in the Arabidopsis root mycobiome.</title>
        <authorList>
            <person name="Mesny F."/>
            <person name="Miyauchi S."/>
            <person name="Thiergart T."/>
            <person name="Pickel B."/>
            <person name="Atanasova L."/>
            <person name="Karlsson M."/>
            <person name="Huettel B."/>
            <person name="Barry K.W."/>
            <person name="Haridas S."/>
            <person name="Chen C."/>
            <person name="Bauer D."/>
            <person name="Andreopoulos W."/>
            <person name="Pangilinan J."/>
            <person name="LaButti K."/>
            <person name="Riley R."/>
            <person name="Lipzen A."/>
            <person name="Clum A."/>
            <person name="Drula E."/>
            <person name="Henrissat B."/>
            <person name="Kohler A."/>
            <person name="Grigoriev I.V."/>
            <person name="Martin F.M."/>
            <person name="Hacquard S."/>
        </authorList>
    </citation>
    <scope>NUCLEOTIDE SEQUENCE [LARGE SCALE GENOMIC DNA]</scope>
    <source>
        <strain evidence="5 6">MPI-SDFR-AT-0080</strain>
    </source>
</reference>